<dbReference type="PROSITE" id="PS51257">
    <property type="entry name" value="PROKAR_LIPOPROTEIN"/>
    <property type="match status" value="1"/>
</dbReference>
<evidence type="ECO:0000256" key="1">
    <source>
        <dbReference type="ARBA" id="ARBA00022723"/>
    </source>
</evidence>
<organism evidence="5 6">
    <name type="scientific">Polyangium jinanense</name>
    <dbReference type="NCBI Taxonomy" id="2829994"/>
    <lineage>
        <taxon>Bacteria</taxon>
        <taxon>Pseudomonadati</taxon>
        <taxon>Myxococcota</taxon>
        <taxon>Polyangia</taxon>
        <taxon>Polyangiales</taxon>
        <taxon>Polyangiaceae</taxon>
        <taxon>Polyangium</taxon>
    </lineage>
</organism>
<dbReference type="Proteomes" id="UP001151081">
    <property type="component" value="Unassembled WGS sequence"/>
</dbReference>
<protein>
    <recommendedName>
        <fullName evidence="4">Cytochrome c domain-containing protein</fullName>
    </recommendedName>
</protein>
<keyword evidence="3" id="KW-0349">Heme</keyword>
<keyword evidence="1 3" id="KW-0479">Metal-binding</keyword>
<proteinExistence type="predicted"/>
<evidence type="ECO:0000313" key="5">
    <source>
        <dbReference type="EMBL" id="MDC3981512.1"/>
    </source>
</evidence>
<reference evidence="5 6" key="1">
    <citation type="submission" date="2021-04" db="EMBL/GenBank/DDBJ databases">
        <title>Genome analysis of Polyangium sp.</title>
        <authorList>
            <person name="Li Y."/>
            <person name="Wang J."/>
        </authorList>
    </citation>
    <scope>NUCLEOTIDE SEQUENCE [LARGE SCALE GENOMIC DNA]</scope>
    <source>
        <strain evidence="5 6">SDU14</strain>
    </source>
</reference>
<dbReference type="SUPFAM" id="SSF48695">
    <property type="entry name" value="Multiheme cytochromes"/>
    <property type="match status" value="1"/>
</dbReference>
<evidence type="ECO:0000313" key="6">
    <source>
        <dbReference type="Proteomes" id="UP001151081"/>
    </source>
</evidence>
<dbReference type="GO" id="GO:0009055">
    <property type="term" value="F:electron transfer activity"/>
    <property type="evidence" value="ECO:0007669"/>
    <property type="project" value="InterPro"/>
</dbReference>
<gene>
    <name evidence="5" type="ORF">KEG57_13450</name>
</gene>
<dbReference type="GO" id="GO:0046872">
    <property type="term" value="F:metal ion binding"/>
    <property type="evidence" value="ECO:0007669"/>
    <property type="project" value="UniProtKB-KW"/>
</dbReference>
<evidence type="ECO:0000256" key="3">
    <source>
        <dbReference type="PROSITE-ProRule" id="PRU00433"/>
    </source>
</evidence>
<comment type="caution">
    <text evidence="5">The sequence shown here is derived from an EMBL/GenBank/DDBJ whole genome shotgun (WGS) entry which is preliminary data.</text>
</comment>
<feature type="domain" description="Cytochrome c" evidence="4">
    <location>
        <begin position="46"/>
        <end position="129"/>
    </location>
</feature>
<dbReference type="RefSeq" id="WP_272420181.1">
    <property type="nucleotide sequence ID" value="NZ_JAGTJJ010000005.1"/>
</dbReference>
<keyword evidence="2 3" id="KW-0408">Iron</keyword>
<accession>A0A9X3X0N3</accession>
<sequence length="157" mass="17441">MNMKRISMAVCLFVAACGGEDGDSAAPPIAYEDMSFEQRVVFMNDVVMPEMKKVFVAFDPKFETMDCTTCHGNGAIDGTYTMPSPQIEALPATEEAFLEYVKDPEKARWSQFMFDEVMTRMADLLEVAKFDHETAPNGFSCSNCHTHTVEEGPSEAP</sequence>
<dbReference type="InterPro" id="IPR009056">
    <property type="entry name" value="Cyt_c-like_dom"/>
</dbReference>
<evidence type="ECO:0000259" key="4">
    <source>
        <dbReference type="PROSITE" id="PS51007"/>
    </source>
</evidence>
<dbReference type="InterPro" id="IPR036280">
    <property type="entry name" value="Multihaem_cyt_sf"/>
</dbReference>
<dbReference type="PROSITE" id="PS51007">
    <property type="entry name" value="CYTC"/>
    <property type="match status" value="1"/>
</dbReference>
<name>A0A9X3X0N3_9BACT</name>
<evidence type="ECO:0000256" key="2">
    <source>
        <dbReference type="ARBA" id="ARBA00023004"/>
    </source>
</evidence>
<dbReference type="EMBL" id="JAGTJJ010000005">
    <property type="protein sequence ID" value="MDC3981512.1"/>
    <property type="molecule type" value="Genomic_DNA"/>
</dbReference>
<keyword evidence="6" id="KW-1185">Reference proteome</keyword>
<dbReference type="GO" id="GO:0020037">
    <property type="term" value="F:heme binding"/>
    <property type="evidence" value="ECO:0007669"/>
    <property type="project" value="InterPro"/>
</dbReference>
<dbReference type="AlphaFoldDB" id="A0A9X3X0N3"/>